<proteinExistence type="predicted"/>
<reference evidence="2" key="1">
    <citation type="journal article" date="2023" name="Int. J. Syst. Evol. Microbiol.">
        <title>Streptomyces meridianus sp. nov. isolated from brackish water of the Tagus estuary in Alcochete, Portugal.</title>
        <authorList>
            <person name="Santos J.D.N."/>
            <person name="Klimek D."/>
            <person name="Calusinska M."/>
            <person name="Lobo Da Cunha A."/>
            <person name="Catita J."/>
            <person name="Goncalves H."/>
            <person name="Gonzalez I."/>
            <person name="Reyes F."/>
            <person name="Lage O.M."/>
        </authorList>
    </citation>
    <scope>NUCLEOTIDE SEQUENCE</scope>
    <source>
        <strain evidence="2">MTZ3.1</strain>
    </source>
</reference>
<feature type="transmembrane region" description="Helical" evidence="1">
    <location>
        <begin position="141"/>
        <end position="158"/>
    </location>
</feature>
<dbReference type="Proteomes" id="UP001167160">
    <property type="component" value="Unassembled WGS sequence"/>
</dbReference>
<gene>
    <name evidence="2" type="ORF">M1E25_05990</name>
</gene>
<evidence type="ECO:0000256" key="1">
    <source>
        <dbReference type="SAM" id="Phobius"/>
    </source>
</evidence>
<name>A0ABT0X2Z1_9ACTN</name>
<evidence type="ECO:0000313" key="2">
    <source>
        <dbReference type="EMBL" id="MCM2576910.1"/>
    </source>
</evidence>
<dbReference type="Pfam" id="PF11188">
    <property type="entry name" value="DUF2975"/>
    <property type="match status" value="1"/>
</dbReference>
<protein>
    <submittedName>
        <fullName evidence="2">DUF2975 domain-containing protein</fullName>
    </submittedName>
</protein>
<feature type="transmembrane region" description="Helical" evidence="1">
    <location>
        <begin position="21"/>
        <end position="44"/>
    </location>
</feature>
<keyword evidence="1" id="KW-0812">Transmembrane</keyword>
<keyword evidence="1" id="KW-1133">Transmembrane helix</keyword>
<comment type="caution">
    <text evidence="2">The sequence shown here is derived from an EMBL/GenBank/DDBJ whole genome shotgun (WGS) entry which is preliminary data.</text>
</comment>
<dbReference type="RefSeq" id="WP_251410759.1">
    <property type="nucleotide sequence ID" value="NZ_JAMQGM010000014.1"/>
</dbReference>
<dbReference type="EMBL" id="JAMQGM010000014">
    <property type="protein sequence ID" value="MCM2576910.1"/>
    <property type="molecule type" value="Genomic_DNA"/>
</dbReference>
<feature type="transmembrane region" description="Helical" evidence="1">
    <location>
        <begin position="178"/>
        <end position="197"/>
    </location>
</feature>
<dbReference type="InterPro" id="IPR021354">
    <property type="entry name" value="DUF2975"/>
</dbReference>
<keyword evidence="1" id="KW-0472">Membrane</keyword>
<feature type="transmembrane region" description="Helical" evidence="1">
    <location>
        <begin position="100"/>
        <end position="121"/>
    </location>
</feature>
<sequence>MPKWTGETMGAKSWWSQTDSRLLQAALGLAVLLVGVFGVLLPTLGVAGLMDPMDTREVEAEAATRVPGTMTDAVSGYGMTLTGNHRADLVFADPDLGQRLLLALPEIVGSLLLLLILALLLRMARTLRGGDVFVPMNARHLSAIGLTVLVQAVLAPVLPALTTKMLLRGTPMAEQVPFSVTFTGEYVLLAFLVLALGEVFRRGTKLRADTEGLV</sequence>
<evidence type="ECO:0000313" key="3">
    <source>
        <dbReference type="Proteomes" id="UP001167160"/>
    </source>
</evidence>
<keyword evidence="3" id="KW-1185">Reference proteome</keyword>
<accession>A0ABT0X2Z1</accession>
<organism evidence="2 3">
    <name type="scientific">Streptomyces meridianus</name>
    <dbReference type="NCBI Taxonomy" id="2938945"/>
    <lineage>
        <taxon>Bacteria</taxon>
        <taxon>Bacillati</taxon>
        <taxon>Actinomycetota</taxon>
        <taxon>Actinomycetes</taxon>
        <taxon>Kitasatosporales</taxon>
        <taxon>Streptomycetaceae</taxon>
        <taxon>Streptomyces</taxon>
    </lineage>
</organism>